<comment type="caution">
    <text evidence="3">The sequence shown here is derived from an EMBL/GenBank/DDBJ whole genome shotgun (WGS) entry which is preliminary data.</text>
</comment>
<evidence type="ECO:0000256" key="1">
    <source>
        <dbReference type="ARBA" id="ARBA00022801"/>
    </source>
</evidence>
<gene>
    <name evidence="3" type="ORF">IFR04_000259</name>
</gene>
<dbReference type="Gene3D" id="1.10.3020.20">
    <property type="match status" value="1"/>
</dbReference>
<feature type="domain" description="Xaa-Pro dipeptidyl-peptidase C-terminal" evidence="2">
    <location>
        <begin position="237"/>
        <end position="498"/>
    </location>
</feature>
<dbReference type="GO" id="GO:0008239">
    <property type="term" value="F:dipeptidyl-peptidase activity"/>
    <property type="evidence" value="ECO:0007669"/>
    <property type="project" value="InterPro"/>
</dbReference>
<dbReference type="NCBIfam" id="TIGR00976">
    <property type="entry name" value="CocE_NonD"/>
    <property type="match status" value="1"/>
</dbReference>
<dbReference type="InterPro" id="IPR000383">
    <property type="entry name" value="Xaa-Pro-like_dom"/>
</dbReference>
<accession>A0A8H7WLF3</accession>
<dbReference type="InterPro" id="IPR005674">
    <property type="entry name" value="CocE/Ser_esterase"/>
</dbReference>
<evidence type="ECO:0000313" key="3">
    <source>
        <dbReference type="EMBL" id="KAG4426828.1"/>
    </source>
</evidence>
<dbReference type="Pfam" id="PF02129">
    <property type="entry name" value="Peptidase_S15"/>
    <property type="match status" value="1"/>
</dbReference>
<dbReference type="PANTHER" id="PTHR43056">
    <property type="entry name" value="PEPTIDASE S9 PROLYL OLIGOPEPTIDASE"/>
    <property type="match status" value="1"/>
</dbReference>
<dbReference type="InterPro" id="IPR013736">
    <property type="entry name" value="Xaa-Pro_dipept_C"/>
</dbReference>
<dbReference type="Gene3D" id="2.60.120.260">
    <property type="entry name" value="Galactose-binding domain-like"/>
    <property type="match status" value="1"/>
</dbReference>
<evidence type="ECO:0000313" key="4">
    <source>
        <dbReference type="Proteomes" id="UP000664132"/>
    </source>
</evidence>
<dbReference type="Pfam" id="PF08530">
    <property type="entry name" value="PepX_C"/>
    <property type="match status" value="1"/>
</dbReference>
<dbReference type="SMART" id="SM00939">
    <property type="entry name" value="PepX_C"/>
    <property type="match status" value="1"/>
</dbReference>
<name>A0A8H7WLF3_9HELO</name>
<keyword evidence="4" id="KW-1185">Reference proteome</keyword>
<dbReference type="InterPro" id="IPR008979">
    <property type="entry name" value="Galactose-bd-like_sf"/>
</dbReference>
<keyword evidence="1" id="KW-0378">Hydrolase</keyword>
<dbReference type="InterPro" id="IPR050585">
    <property type="entry name" value="Xaa-Pro_dipeptidyl-ppase/CocE"/>
</dbReference>
<organism evidence="3 4">
    <name type="scientific">Cadophora malorum</name>
    <dbReference type="NCBI Taxonomy" id="108018"/>
    <lineage>
        <taxon>Eukaryota</taxon>
        <taxon>Fungi</taxon>
        <taxon>Dikarya</taxon>
        <taxon>Ascomycota</taxon>
        <taxon>Pezizomycotina</taxon>
        <taxon>Leotiomycetes</taxon>
        <taxon>Helotiales</taxon>
        <taxon>Ploettnerulaceae</taxon>
        <taxon>Cadophora</taxon>
    </lineage>
</organism>
<evidence type="ECO:0000259" key="2">
    <source>
        <dbReference type="SMART" id="SM00939"/>
    </source>
</evidence>
<dbReference type="AlphaFoldDB" id="A0A8H7WLF3"/>
<dbReference type="PANTHER" id="PTHR43056:SF10">
    <property type="entry name" value="COCE_NOND FAMILY, PUTATIVE (AFU_ORTHOLOGUE AFUA_7G00600)-RELATED"/>
    <property type="match status" value="1"/>
</dbReference>
<dbReference type="EMBL" id="JAFJYH010000001">
    <property type="protein sequence ID" value="KAG4426828.1"/>
    <property type="molecule type" value="Genomic_DNA"/>
</dbReference>
<reference evidence="3" key="1">
    <citation type="submission" date="2021-02" db="EMBL/GenBank/DDBJ databases">
        <title>Genome sequence Cadophora malorum strain M34.</title>
        <authorList>
            <person name="Stefanovic E."/>
            <person name="Vu D."/>
            <person name="Scully C."/>
            <person name="Dijksterhuis J."/>
            <person name="Roader J."/>
            <person name="Houbraken J."/>
        </authorList>
    </citation>
    <scope>NUCLEOTIDE SEQUENCE</scope>
    <source>
        <strain evidence="3">M34</strain>
    </source>
</reference>
<proteinExistence type="predicted"/>
<dbReference type="Proteomes" id="UP000664132">
    <property type="component" value="Unassembled WGS sequence"/>
</dbReference>
<protein>
    <recommendedName>
        <fullName evidence="2">Xaa-Pro dipeptidyl-peptidase C-terminal domain-containing protein</fullName>
    </recommendedName>
</protein>
<dbReference type="InterPro" id="IPR029058">
    <property type="entry name" value="AB_hydrolase_fold"/>
</dbReference>
<dbReference type="OrthoDB" id="2578740at2759"/>
<dbReference type="SUPFAM" id="SSF49785">
    <property type="entry name" value="Galactose-binding domain-like"/>
    <property type="match status" value="1"/>
</dbReference>
<dbReference type="SUPFAM" id="SSF53474">
    <property type="entry name" value="alpha/beta-Hydrolases"/>
    <property type="match status" value="1"/>
</dbReference>
<sequence length="504" mass="57426">MEPVWQVRHWSQCPQFCAGRVGVPLSSLSGYEKFEAPDPAEWCPRGYAIVNIDTRGSFDSEGDLRWLGTGEAEDGYDTIEHIATLPWSNGHVVMVGNSWLAMVQWLIAAERPPHLSCIAPFEGASDFYRETLCRGGVPYKPFWNFLADRFFGHNQQEDVIEMLEKYPYMNEYWEDKRAKIENIDVPAYILASYSTGIHTRGSFRGYEDIKHEKKWLRVHPTQEWHDLYKTSTNEDLLKFLDCYTKGIDNDWEKTPHVRISMINFTEHPVYDHPFQRWPIPDTQYTKLYLGPSLSPSPSMPASDSSVSYQADVPAMHMDADTEELLFSYTFEKKTHIVGYPKINLYMSDEATDMDVFVQLRKASPAGKLLRNINIPLSDLGLTSEDKVAVVNPNIHLSPQGILRASRRAVDESKSSSHWPHHPHTKASEELLIPGQIVQLNISTWPTGMIFEAGQKLVLKIAGHPLMLAEFEPLRGQFVAENKGRHEVHLGGKYGSHVVLPIVEM</sequence>
<dbReference type="Gene3D" id="3.40.50.1820">
    <property type="entry name" value="alpha/beta hydrolase"/>
    <property type="match status" value="1"/>
</dbReference>